<keyword evidence="3 5" id="KW-0274">FAD</keyword>
<protein>
    <recommendedName>
        <fullName evidence="7">Cryptochrome DASH</fullName>
    </recommendedName>
</protein>
<evidence type="ECO:0000256" key="3">
    <source>
        <dbReference type="ARBA" id="ARBA00022827"/>
    </source>
</evidence>
<dbReference type="PANTHER" id="PTHR11455">
    <property type="entry name" value="CRYPTOCHROME"/>
    <property type="match status" value="1"/>
</dbReference>
<evidence type="ECO:0000256" key="4">
    <source>
        <dbReference type="ARBA" id="ARBA00022991"/>
    </source>
</evidence>
<feature type="site" description="Electron transfer via tryptophanyl radical" evidence="6">
    <location>
        <position position="381"/>
    </location>
</feature>
<dbReference type="GO" id="GO:0003684">
    <property type="term" value="F:damaged DNA binding"/>
    <property type="evidence" value="ECO:0007669"/>
    <property type="project" value="TreeGrafter"/>
</dbReference>
<evidence type="ECO:0000313" key="9">
    <source>
        <dbReference type="EMBL" id="CAF1243941.1"/>
    </source>
</evidence>
<evidence type="ECO:0000256" key="5">
    <source>
        <dbReference type="PIRSR" id="PIRSR602081-1"/>
    </source>
</evidence>
<feature type="binding site" evidence="5">
    <location>
        <position position="244"/>
    </location>
    <ligand>
        <name>FAD</name>
        <dbReference type="ChEBI" id="CHEBI:57692"/>
    </ligand>
</feature>
<proteinExistence type="inferred from homology"/>
<evidence type="ECO:0000259" key="8">
    <source>
        <dbReference type="PROSITE" id="PS51645"/>
    </source>
</evidence>
<dbReference type="InterPro" id="IPR036134">
    <property type="entry name" value="Crypto/Photolyase_FAD-like_sf"/>
</dbReference>
<feature type="site" description="Electron transfer via tryptophanyl radical" evidence="6">
    <location>
        <position position="404"/>
    </location>
</feature>
<evidence type="ECO:0000256" key="2">
    <source>
        <dbReference type="ARBA" id="ARBA00022630"/>
    </source>
</evidence>
<reference evidence="9" key="1">
    <citation type="submission" date="2021-02" db="EMBL/GenBank/DDBJ databases">
        <authorList>
            <person name="Nowell W R."/>
        </authorList>
    </citation>
    <scope>NUCLEOTIDE SEQUENCE</scope>
</reference>
<dbReference type="EMBL" id="CAJNOQ010010137">
    <property type="protein sequence ID" value="CAF1243941.1"/>
    <property type="molecule type" value="Genomic_DNA"/>
</dbReference>
<comment type="caution">
    <text evidence="9">The sequence shown here is derived from an EMBL/GenBank/DDBJ whole genome shotgun (WGS) entry which is preliminary data.</text>
</comment>
<dbReference type="Pfam" id="PF00875">
    <property type="entry name" value="DNA_photolyase"/>
    <property type="match status" value="1"/>
</dbReference>
<dbReference type="NCBIfam" id="TIGR02765">
    <property type="entry name" value="crypto_DASH"/>
    <property type="match status" value="1"/>
</dbReference>
<name>A0A814ZGW5_9BILA</name>
<dbReference type="InterPro" id="IPR002081">
    <property type="entry name" value="Cryptochrome/DNA_photolyase_1"/>
</dbReference>
<dbReference type="PRINTS" id="PR00147">
    <property type="entry name" value="DNAPHOTLYASE"/>
</dbReference>
<dbReference type="PANTHER" id="PTHR11455:SF22">
    <property type="entry name" value="CRYPTOCHROME DASH"/>
    <property type="match status" value="1"/>
</dbReference>
<comment type="similarity">
    <text evidence="1 7">Belongs to the DNA photolyase class-1 family.</text>
</comment>
<comment type="cofactor">
    <cofactor evidence="7">
        <name>(6R)-5,10-methylene-5,6,7,8-tetrahydrofolate</name>
        <dbReference type="ChEBI" id="CHEBI:15636"/>
    </cofactor>
    <text evidence="7">Binds 1 5,10-methenyltetrahydrofolate (MTHF) per subunit.</text>
</comment>
<dbReference type="SUPFAM" id="SSF52425">
    <property type="entry name" value="Cryptochrome/photolyase, N-terminal domain"/>
    <property type="match status" value="1"/>
</dbReference>
<keyword evidence="11" id="KW-1185">Reference proteome</keyword>
<dbReference type="InterPro" id="IPR036155">
    <property type="entry name" value="Crypto/Photolyase_N_sf"/>
</dbReference>
<dbReference type="InterPro" id="IPR005101">
    <property type="entry name" value="Cryptochr/Photolyase_FAD-bd"/>
</dbReference>
<dbReference type="InterPro" id="IPR006050">
    <property type="entry name" value="DNA_photolyase_N"/>
</dbReference>
<gene>
    <name evidence="9" type="ORF">GPM918_LOCUS25796</name>
    <name evidence="10" type="ORF">SRO942_LOCUS25842</name>
</gene>
<evidence type="ECO:0000313" key="10">
    <source>
        <dbReference type="EMBL" id="CAF4008623.1"/>
    </source>
</evidence>
<dbReference type="Gene3D" id="1.25.40.80">
    <property type="match status" value="1"/>
</dbReference>
<keyword evidence="4 7" id="KW-0157">Chromophore</keyword>
<accession>A0A814ZGW5</accession>
<dbReference type="InterPro" id="IPR014133">
    <property type="entry name" value="Cry_DASH"/>
</dbReference>
<comment type="function">
    <text evidence="7">May have a photoreceptor function.</text>
</comment>
<dbReference type="InterPro" id="IPR014729">
    <property type="entry name" value="Rossmann-like_a/b/a_fold"/>
</dbReference>
<dbReference type="OrthoDB" id="435881at2759"/>
<dbReference type="PROSITE" id="PS51645">
    <property type="entry name" value="PHR_CRY_ALPHA_BETA"/>
    <property type="match status" value="1"/>
</dbReference>
<evidence type="ECO:0000256" key="1">
    <source>
        <dbReference type="ARBA" id="ARBA00005862"/>
    </source>
</evidence>
<dbReference type="GO" id="GO:0003904">
    <property type="term" value="F:deoxyribodipyrimidine photo-lyase activity"/>
    <property type="evidence" value="ECO:0007669"/>
    <property type="project" value="TreeGrafter"/>
</dbReference>
<feature type="binding site" evidence="5">
    <location>
        <begin position="297"/>
        <end position="304"/>
    </location>
    <ligand>
        <name>FAD</name>
        <dbReference type="ChEBI" id="CHEBI:57692"/>
    </ligand>
</feature>
<dbReference type="Proteomes" id="UP000663829">
    <property type="component" value="Unassembled WGS sequence"/>
</dbReference>
<feature type="binding site" evidence="5">
    <location>
        <begin position="257"/>
        <end position="261"/>
    </location>
    <ligand>
        <name>FAD</name>
        <dbReference type="ChEBI" id="CHEBI:57692"/>
    </ligand>
</feature>
<feature type="domain" description="Photolyase/cryptochrome alpha/beta" evidence="8">
    <location>
        <begin position="1"/>
        <end position="145"/>
    </location>
</feature>
<evidence type="ECO:0000256" key="7">
    <source>
        <dbReference type="RuleBase" id="RU367151"/>
    </source>
</evidence>
<keyword evidence="2 5" id="KW-0285">Flavoprotein</keyword>
<evidence type="ECO:0000256" key="6">
    <source>
        <dbReference type="PIRSR" id="PIRSR602081-2"/>
    </source>
</evidence>
<dbReference type="GO" id="GO:0071949">
    <property type="term" value="F:FAD binding"/>
    <property type="evidence" value="ECO:0007669"/>
    <property type="project" value="TreeGrafter"/>
</dbReference>
<feature type="binding site" evidence="5">
    <location>
        <begin position="394"/>
        <end position="396"/>
    </location>
    <ligand>
        <name>FAD</name>
        <dbReference type="ChEBI" id="CHEBI:57692"/>
    </ligand>
</feature>
<evidence type="ECO:0000313" key="11">
    <source>
        <dbReference type="Proteomes" id="UP000663829"/>
    </source>
</evidence>
<sequence>MQERTLARNAVDGAILFFIYSQALSWANNNCDNVLNVYCFDPREITAGTYKYDFPKCGIHRLKFLIETVICLKTLLEEKGSNLFVQREIPEIVILNLVQKFKQHYSITIIFHQEVTREETDVEAAIRKVAIEHKVNVKEFWGLTLFHPNDLPYTSPKFFPDVYTTFRTMLETKNIRVRKLIDCSQQLKPLPDNIEILQVPNLSDFGHSVAEIHAKTVFPFSGGETSALNRLQSYVWTKDLVQSYKKTRNSLVNVDHTTKFSAWLSNGSLSPRKIYFEIKRYEKECGINDAGYWIIFEIIWRDFFRFIATKYGNRIFYPSGLSNKKYVWKQDVNLFEKWRTGHTGCPFVDANMREMLLTGWQSNRGRQNVASYLTKDLQLDWQYGAEWFESILIDYDVCSNYGNWIYQAGVGNDPREYRHFNMIKQAFDYDPEGEFVRTWIPELAKLPNDLIHTPWLASSIELKQANVELGVTYPRPIMIVPQWNNRVRSNVNYICFIILG</sequence>
<dbReference type="Proteomes" id="UP000681722">
    <property type="component" value="Unassembled WGS sequence"/>
</dbReference>
<organism evidence="9 11">
    <name type="scientific">Didymodactylos carnosus</name>
    <dbReference type="NCBI Taxonomy" id="1234261"/>
    <lineage>
        <taxon>Eukaryota</taxon>
        <taxon>Metazoa</taxon>
        <taxon>Spiralia</taxon>
        <taxon>Gnathifera</taxon>
        <taxon>Rotifera</taxon>
        <taxon>Eurotatoria</taxon>
        <taxon>Bdelloidea</taxon>
        <taxon>Philodinida</taxon>
        <taxon>Philodinidae</taxon>
        <taxon>Didymodactylos</taxon>
    </lineage>
</organism>
<dbReference type="Gene3D" id="3.40.50.620">
    <property type="entry name" value="HUPs"/>
    <property type="match status" value="1"/>
</dbReference>
<dbReference type="GO" id="GO:0000719">
    <property type="term" value="P:photoreactive repair"/>
    <property type="evidence" value="ECO:0007669"/>
    <property type="project" value="TreeGrafter"/>
</dbReference>
<dbReference type="Gene3D" id="1.10.579.10">
    <property type="entry name" value="DNA Cyclobutane Dipyrimidine Photolyase, subunit A, domain 3"/>
    <property type="match status" value="1"/>
</dbReference>
<feature type="site" description="Electron transfer via tryptophanyl radical" evidence="6">
    <location>
        <position position="328"/>
    </location>
</feature>
<comment type="cofactor">
    <cofactor evidence="5 7">
        <name>FAD</name>
        <dbReference type="ChEBI" id="CHEBI:57692"/>
    </cofactor>
    <text evidence="5 7">Binds 1 FAD per subunit.</text>
</comment>
<dbReference type="SUPFAM" id="SSF48173">
    <property type="entry name" value="Cryptochrome/photolyase FAD-binding domain"/>
    <property type="match status" value="1"/>
</dbReference>
<dbReference type="AlphaFoldDB" id="A0A814ZGW5"/>
<dbReference type="Pfam" id="PF03441">
    <property type="entry name" value="FAD_binding_7"/>
    <property type="match status" value="1"/>
</dbReference>
<dbReference type="EMBL" id="CAJOBC010011562">
    <property type="protein sequence ID" value="CAF4008623.1"/>
    <property type="molecule type" value="Genomic_DNA"/>
</dbReference>